<evidence type="ECO:0000256" key="3">
    <source>
        <dbReference type="ARBA" id="ARBA00022801"/>
    </source>
</evidence>
<evidence type="ECO:0000256" key="2">
    <source>
        <dbReference type="ARBA" id="ARBA00022670"/>
    </source>
</evidence>
<dbReference type="EMBL" id="JAJFAZ020000007">
    <property type="protein sequence ID" value="KAI5317347.1"/>
    <property type="molecule type" value="Genomic_DNA"/>
</dbReference>
<accession>A0AAD4YP63</accession>
<name>A0AAD4YP63_PRUDU</name>
<dbReference type="AlphaFoldDB" id="A0AAD4YP63"/>
<dbReference type="PANTHER" id="PTHR33018:SF31">
    <property type="entry name" value="TRANSPOSASE, PTTA_EN_SPM, PLANT"/>
    <property type="match status" value="1"/>
</dbReference>
<dbReference type="GO" id="GO:0006508">
    <property type="term" value="P:proteolysis"/>
    <property type="evidence" value="ECO:0007669"/>
    <property type="project" value="UniProtKB-KW"/>
</dbReference>
<dbReference type="InterPro" id="IPR003653">
    <property type="entry name" value="Peptidase_C48_C"/>
</dbReference>
<evidence type="ECO:0000256" key="1">
    <source>
        <dbReference type="ARBA" id="ARBA00005234"/>
    </source>
</evidence>
<gene>
    <name evidence="5" type="ORF">L3X38_037054</name>
</gene>
<dbReference type="Gene3D" id="3.40.395.10">
    <property type="entry name" value="Adenoviral Proteinase, Chain A"/>
    <property type="match status" value="1"/>
</dbReference>
<dbReference type="Proteomes" id="UP001054821">
    <property type="component" value="Chromosome 7"/>
</dbReference>
<comment type="caution">
    <text evidence="5">The sequence shown here is derived from an EMBL/GenBank/DDBJ whole genome shotgun (WGS) entry which is preliminary data.</text>
</comment>
<organism evidence="5 6">
    <name type="scientific">Prunus dulcis</name>
    <name type="common">Almond</name>
    <name type="synonym">Amygdalus dulcis</name>
    <dbReference type="NCBI Taxonomy" id="3755"/>
    <lineage>
        <taxon>Eukaryota</taxon>
        <taxon>Viridiplantae</taxon>
        <taxon>Streptophyta</taxon>
        <taxon>Embryophyta</taxon>
        <taxon>Tracheophyta</taxon>
        <taxon>Spermatophyta</taxon>
        <taxon>Magnoliopsida</taxon>
        <taxon>eudicotyledons</taxon>
        <taxon>Gunneridae</taxon>
        <taxon>Pentapetalae</taxon>
        <taxon>rosids</taxon>
        <taxon>fabids</taxon>
        <taxon>Rosales</taxon>
        <taxon>Rosaceae</taxon>
        <taxon>Amygdaloideae</taxon>
        <taxon>Amygdaleae</taxon>
        <taxon>Prunus</taxon>
    </lineage>
</organism>
<comment type="similarity">
    <text evidence="1">Belongs to the peptidase C48 family.</text>
</comment>
<dbReference type="SUPFAM" id="SSF54001">
    <property type="entry name" value="Cysteine proteinases"/>
    <property type="match status" value="1"/>
</dbReference>
<sequence length="168" mass="18819">MTVVSSPSSITFTPSDLSKLDMPPPLLALCQFVQTNLAPTNDTMKIHILVEVFGADHDTFPLWEDILQFASMTKIGSTVIGVYMRCLFNYLKMANMVNLVGLVDPGQVSSQSRTLSYRSKHLSDRLKNADGDQFYLVPYNPGGHWVLIIVRLAKETVYYMDSLPNRSV</sequence>
<feature type="domain" description="Ubiquitin-like protease family profile" evidence="4">
    <location>
        <begin position="135"/>
        <end position="165"/>
    </location>
</feature>
<keyword evidence="2" id="KW-0645">Protease</keyword>
<keyword evidence="3" id="KW-0378">Hydrolase</keyword>
<dbReference type="InterPro" id="IPR038765">
    <property type="entry name" value="Papain-like_cys_pep_sf"/>
</dbReference>
<dbReference type="PANTHER" id="PTHR33018">
    <property type="entry name" value="OS10G0338966 PROTEIN-RELATED"/>
    <property type="match status" value="1"/>
</dbReference>
<proteinExistence type="inferred from homology"/>
<keyword evidence="6" id="KW-1185">Reference proteome</keyword>
<evidence type="ECO:0000259" key="4">
    <source>
        <dbReference type="Pfam" id="PF02902"/>
    </source>
</evidence>
<protein>
    <recommendedName>
        <fullName evidence="4">Ubiquitin-like protease family profile domain-containing protein</fullName>
    </recommendedName>
</protein>
<dbReference type="GO" id="GO:0008234">
    <property type="term" value="F:cysteine-type peptidase activity"/>
    <property type="evidence" value="ECO:0007669"/>
    <property type="project" value="InterPro"/>
</dbReference>
<reference evidence="5 6" key="1">
    <citation type="journal article" date="2022" name="G3 (Bethesda)">
        <title>Whole-genome sequence and methylome profiling of the almond [Prunus dulcis (Mill.) D.A. Webb] cultivar 'Nonpareil'.</title>
        <authorList>
            <person name="D'Amico-Willman K.M."/>
            <person name="Ouma W.Z."/>
            <person name="Meulia T."/>
            <person name="Sideli G.M."/>
            <person name="Gradziel T.M."/>
            <person name="Fresnedo-Ramirez J."/>
        </authorList>
    </citation>
    <scope>NUCLEOTIDE SEQUENCE [LARGE SCALE GENOMIC DNA]</scope>
    <source>
        <strain evidence="5">Clone GOH B32 T37-40</strain>
    </source>
</reference>
<evidence type="ECO:0000313" key="5">
    <source>
        <dbReference type="EMBL" id="KAI5317347.1"/>
    </source>
</evidence>
<dbReference type="Pfam" id="PF02902">
    <property type="entry name" value="Peptidase_C48"/>
    <property type="match status" value="1"/>
</dbReference>
<evidence type="ECO:0000313" key="6">
    <source>
        <dbReference type="Proteomes" id="UP001054821"/>
    </source>
</evidence>